<name>A0AAD8W0S9_LOLMU</name>
<sequence>MKVGNVIKELPTGPSDSSMLRLAQLMKDTFFCSVTTIIINMTRSRRSSNTIQGFETRSLFSSTKLKTLRFASPHKPKPSRETRFESWNTLMLRSSSAQSTESELEDEVVHLLVAHHSWLHPWHHLCTNVCTRCSQLGRVIQLCLLDLVLYYVSEAYCVSIGCLNERQMDALEVPYKGCMCSGLVIVLFYKQWIGQVFVKKLSWR</sequence>
<evidence type="ECO:0000313" key="1">
    <source>
        <dbReference type="EMBL" id="KAK1628608.1"/>
    </source>
</evidence>
<gene>
    <name evidence="1" type="ORF">QYE76_002923</name>
</gene>
<dbReference type="AlphaFoldDB" id="A0AAD8W0S9"/>
<dbReference type="Proteomes" id="UP001231189">
    <property type="component" value="Unassembled WGS sequence"/>
</dbReference>
<proteinExistence type="predicted"/>
<organism evidence="1 2">
    <name type="scientific">Lolium multiflorum</name>
    <name type="common">Italian ryegrass</name>
    <name type="synonym">Lolium perenne subsp. multiflorum</name>
    <dbReference type="NCBI Taxonomy" id="4521"/>
    <lineage>
        <taxon>Eukaryota</taxon>
        <taxon>Viridiplantae</taxon>
        <taxon>Streptophyta</taxon>
        <taxon>Embryophyta</taxon>
        <taxon>Tracheophyta</taxon>
        <taxon>Spermatophyta</taxon>
        <taxon>Magnoliopsida</taxon>
        <taxon>Liliopsida</taxon>
        <taxon>Poales</taxon>
        <taxon>Poaceae</taxon>
        <taxon>BOP clade</taxon>
        <taxon>Pooideae</taxon>
        <taxon>Poodae</taxon>
        <taxon>Poeae</taxon>
        <taxon>Poeae Chloroplast Group 2 (Poeae type)</taxon>
        <taxon>Loliodinae</taxon>
        <taxon>Loliinae</taxon>
        <taxon>Lolium</taxon>
    </lineage>
</organism>
<keyword evidence="2" id="KW-1185">Reference proteome</keyword>
<dbReference type="EMBL" id="JAUUTY010000005">
    <property type="protein sequence ID" value="KAK1628608.1"/>
    <property type="molecule type" value="Genomic_DNA"/>
</dbReference>
<accession>A0AAD8W0S9</accession>
<reference evidence="1" key="1">
    <citation type="submission" date="2023-07" db="EMBL/GenBank/DDBJ databases">
        <title>A chromosome-level genome assembly of Lolium multiflorum.</title>
        <authorList>
            <person name="Chen Y."/>
            <person name="Copetti D."/>
            <person name="Kolliker R."/>
            <person name="Studer B."/>
        </authorList>
    </citation>
    <scope>NUCLEOTIDE SEQUENCE</scope>
    <source>
        <strain evidence="1">02402/16</strain>
        <tissue evidence="1">Leaf</tissue>
    </source>
</reference>
<protein>
    <submittedName>
        <fullName evidence="1">Uncharacterized protein</fullName>
    </submittedName>
</protein>
<comment type="caution">
    <text evidence="1">The sequence shown here is derived from an EMBL/GenBank/DDBJ whole genome shotgun (WGS) entry which is preliminary data.</text>
</comment>
<evidence type="ECO:0000313" key="2">
    <source>
        <dbReference type="Proteomes" id="UP001231189"/>
    </source>
</evidence>